<evidence type="ECO:0000256" key="2">
    <source>
        <dbReference type="ARBA" id="ARBA00022692"/>
    </source>
</evidence>
<dbReference type="GO" id="GO:0050897">
    <property type="term" value="F:cobalt ion binding"/>
    <property type="evidence" value="ECO:0007669"/>
    <property type="project" value="TreeGrafter"/>
</dbReference>
<accession>A0A517LR20</accession>
<dbReference type="SUPFAM" id="SSF144083">
    <property type="entry name" value="Magnesium transport protein CorA, transmembrane region"/>
    <property type="match status" value="1"/>
</dbReference>
<dbReference type="Gene3D" id="1.20.58.340">
    <property type="entry name" value="Magnesium transport protein CorA, transmembrane region"/>
    <property type="match status" value="1"/>
</dbReference>
<dbReference type="AlphaFoldDB" id="A0A517LR20"/>
<dbReference type="STRING" id="50376.A0A517LR20"/>
<dbReference type="EMBL" id="CP042203">
    <property type="protein sequence ID" value="QDS78090.1"/>
    <property type="molecule type" value="Genomic_DNA"/>
</dbReference>
<keyword evidence="3 6" id="KW-1133">Transmembrane helix</keyword>
<feature type="compositionally biased region" description="Basic and acidic residues" evidence="5">
    <location>
        <begin position="780"/>
        <end position="790"/>
    </location>
</feature>
<protein>
    <submittedName>
        <fullName evidence="7">Uncharacterized protein</fullName>
    </submittedName>
</protein>
<feature type="compositionally biased region" description="Acidic residues" evidence="5">
    <location>
        <begin position="767"/>
        <end position="776"/>
    </location>
</feature>
<dbReference type="Pfam" id="PF01544">
    <property type="entry name" value="CorA"/>
    <property type="match status" value="1"/>
</dbReference>
<keyword evidence="2 6" id="KW-0812">Transmembrane</keyword>
<organism evidence="7 8">
    <name type="scientific">Venturia effusa</name>
    <dbReference type="NCBI Taxonomy" id="50376"/>
    <lineage>
        <taxon>Eukaryota</taxon>
        <taxon>Fungi</taxon>
        <taxon>Dikarya</taxon>
        <taxon>Ascomycota</taxon>
        <taxon>Pezizomycotina</taxon>
        <taxon>Dothideomycetes</taxon>
        <taxon>Pleosporomycetidae</taxon>
        <taxon>Venturiales</taxon>
        <taxon>Venturiaceae</taxon>
        <taxon>Venturia</taxon>
    </lineage>
</organism>
<sequence length="841" mass="95394">MVTTSAPSSPPQRASRRKQSPSPNRRTLSTPLFNPPQISVEDVSQPLTNPEDPLHASPQPVPSGRNNGNNHAAERRQSWITKRRRIQSVGWKKRWDENHFPWHSGRVLIVDCYSRDHSDDGRRKTQAYEFCTISELEEFYSKGPGKAAEHALRVIHVQNAVWAREFLLEKFNIASSGVQDDVVGTGFGRWAKYDKPQYRAGKPVLNSKTFRTSKDPWRGVSRTGFGVDYFKSYKPGVITNDSTEGRGRFKFMELNHWEEEMAAAIHGYDVYVQRLSVYIQRNEGPVTLSPSDNADVRNPYMHRATDPEHMKGDLDPPKRTSSLPILDKASMQKHVLERLSSLDNNSTIIVFEASQTGKPDDTLIQARSEIETRWRRMMFYLSRDDYLTDNRLALDCMDLVLKDIFKGLQASWEKTLSKCEEHVNILEDKIYENPADESRAPELWTNSSLWLKIEKLMSLQLAAIGDLQVQMRELADSPNDDDGGKEEWFKNTPRDIGRIAGLIDEELIKPTANLSDLMYKSVGIRDSRHSLELGTSMWRLSWITFVFLPLTFAVGFFGMNVDTFQVDDGYPSIKWYFIAAVPLMVVVIVLYLFIKSVVSNRRDNPLQRGVYEQIYDQFAEERPELWSRAGPRSYVIPKGAYSRIKWYIVKSWFHPSKTISKRTYSELDKMGVWARIKRQLAAKWLRTIDIVPGGGDLESGLLPEMEFSVVTELLPFTTSVAMADGSPAIATRMGTPPFRQHSPRRSRSSSVGRVRPDRPLSPGSDMVIEESDDGDGESGSGKEKEKDRNSTDASVTEESPPRVGLGVGVRRSISESLPPSHFTGAMLNVPMSVKRGDEHAP</sequence>
<reference evidence="7 8" key="1">
    <citation type="submission" date="2019-07" db="EMBL/GenBank/DDBJ databases">
        <title>Finished genome of Venturia effusa.</title>
        <authorList>
            <person name="Young C.A."/>
            <person name="Cox M.P."/>
            <person name="Ganley A.R.D."/>
            <person name="David W.J."/>
        </authorList>
    </citation>
    <scope>NUCLEOTIDE SEQUENCE [LARGE SCALE GENOMIC DNA]</scope>
    <source>
        <strain evidence="8">albino</strain>
    </source>
</reference>
<evidence type="ECO:0000313" key="8">
    <source>
        <dbReference type="Proteomes" id="UP000316270"/>
    </source>
</evidence>
<feature type="transmembrane region" description="Helical" evidence="6">
    <location>
        <begin position="540"/>
        <end position="561"/>
    </location>
</feature>
<dbReference type="PANTHER" id="PTHR46494">
    <property type="entry name" value="CORA FAMILY METAL ION TRANSPORTER (EUROFUNG)"/>
    <property type="match status" value="1"/>
</dbReference>
<dbReference type="GO" id="GO:0005886">
    <property type="term" value="C:plasma membrane"/>
    <property type="evidence" value="ECO:0007669"/>
    <property type="project" value="UniProtKB-SubCell"/>
</dbReference>
<feature type="region of interest" description="Disordered" evidence="5">
    <location>
        <begin position="1"/>
        <end position="79"/>
    </location>
</feature>
<evidence type="ECO:0000256" key="1">
    <source>
        <dbReference type="ARBA" id="ARBA00004651"/>
    </source>
</evidence>
<name>A0A517LR20_9PEZI</name>
<dbReference type="GO" id="GO:0015087">
    <property type="term" value="F:cobalt ion transmembrane transporter activity"/>
    <property type="evidence" value="ECO:0007669"/>
    <property type="project" value="TreeGrafter"/>
</dbReference>
<dbReference type="OrthoDB" id="194358at2759"/>
<feature type="region of interest" description="Disordered" evidence="5">
    <location>
        <begin position="728"/>
        <end position="841"/>
    </location>
</feature>
<dbReference type="GO" id="GO:0000287">
    <property type="term" value="F:magnesium ion binding"/>
    <property type="evidence" value="ECO:0007669"/>
    <property type="project" value="TreeGrafter"/>
</dbReference>
<comment type="subcellular location">
    <subcellularLocation>
        <location evidence="1">Cell membrane</location>
        <topology evidence="1">Multi-pass membrane protein</topology>
    </subcellularLocation>
</comment>
<evidence type="ECO:0000256" key="3">
    <source>
        <dbReference type="ARBA" id="ARBA00022989"/>
    </source>
</evidence>
<evidence type="ECO:0000256" key="6">
    <source>
        <dbReference type="SAM" id="Phobius"/>
    </source>
</evidence>
<gene>
    <name evidence="7" type="ORF">FKW77_003870</name>
</gene>
<dbReference type="PANTHER" id="PTHR46494:SF1">
    <property type="entry name" value="CORA FAMILY METAL ION TRANSPORTER (EUROFUNG)"/>
    <property type="match status" value="1"/>
</dbReference>
<proteinExistence type="predicted"/>
<dbReference type="InterPro" id="IPR002523">
    <property type="entry name" value="MgTranspt_CorA/ZnTranspt_ZntB"/>
</dbReference>
<keyword evidence="8" id="KW-1185">Reference proteome</keyword>
<dbReference type="InterPro" id="IPR045863">
    <property type="entry name" value="CorA_TM1_TM2"/>
</dbReference>
<keyword evidence="4 6" id="KW-0472">Membrane</keyword>
<evidence type="ECO:0000256" key="4">
    <source>
        <dbReference type="ARBA" id="ARBA00023136"/>
    </source>
</evidence>
<feature type="transmembrane region" description="Helical" evidence="6">
    <location>
        <begin position="573"/>
        <end position="594"/>
    </location>
</feature>
<evidence type="ECO:0000256" key="5">
    <source>
        <dbReference type="SAM" id="MobiDB-lite"/>
    </source>
</evidence>
<evidence type="ECO:0000313" key="7">
    <source>
        <dbReference type="EMBL" id="QDS78090.1"/>
    </source>
</evidence>
<dbReference type="GO" id="GO:0015095">
    <property type="term" value="F:magnesium ion transmembrane transporter activity"/>
    <property type="evidence" value="ECO:0007669"/>
    <property type="project" value="TreeGrafter"/>
</dbReference>
<feature type="compositionally biased region" description="Low complexity" evidence="5">
    <location>
        <begin position="1"/>
        <end position="13"/>
    </location>
</feature>
<dbReference type="Proteomes" id="UP000316270">
    <property type="component" value="Chromosome 19"/>
</dbReference>